<dbReference type="KEGG" id="dha:DEHA2G20658g"/>
<dbReference type="InParanoid" id="Q6BH81"/>
<keyword evidence="2" id="KW-1185">Reference proteome</keyword>
<dbReference type="EMBL" id="CR382139">
    <property type="protein sequence ID" value="CAG90950.2"/>
    <property type="molecule type" value="Genomic_DNA"/>
</dbReference>
<dbReference type="AlphaFoldDB" id="Q6BH81"/>
<accession>Q6BH81</accession>
<name>Q6BH81_DEBHA</name>
<dbReference type="VEuPathDB" id="FungiDB:DEHA2G20658g"/>
<dbReference type="Proteomes" id="UP000000599">
    <property type="component" value="Chromosome G"/>
</dbReference>
<evidence type="ECO:0000313" key="2">
    <source>
        <dbReference type="Proteomes" id="UP000000599"/>
    </source>
</evidence>
<proteinExistence type="predicted"/>
<dbReference type="GeneID" id="2905389"/>
<gene>
    <name evidence="1" type="ordered locus">DEHA2G20658g</name>
</gene>
<dbReference type="HOGENOM" id="CLU_2542542_0_0_1"/>
<evidence type="ECO:0000313" key="1">
    <source>
        <dbReference type="EMBL" id="CAG90950.2"/>
    </source>
</evidence>
<dbReference type="RefSeq" id="XP_462440.2">
    <property type="nucleotide sequence ID" value="XM_462440.1"/>
</dbReference>
<protein>
    <submittedName>
        <fullName evidence="1">DEHA2G20658p</fullName>
    </submittedName>
</protein>
<organism evidence="1 2">
    <name type="scientific">Debaryomyces hansenii (strain ATCC 36239 / CBS 767 / BCRC 21394 / JCM 1990 / NBRC 0083 / IGC 2968)</name>
    <name type="common">Yeast</name>
    <name type="synonym">Torulaspora hansenii</name>
    <dbReference type="NCBI Taxonomy" id="284592"/>
    <lineage>
        <taxon>Eukaryota</taxon>
        <taxon>Fungi</taxon>
        <taxon>Dikarya</taxon>
        <taxon>Ascomycota</taxon>
        <taxon>Saccharomycotina</taxon>
        <taxon>Pichiomycetes</taxon>
        <taxon>Debaryomycetaceae</taxon>
        <taxon>Debaryomyces</taxon>
    </lineage>
</organism>
<reference evidence="1 2" key="1">
    <citation type="journal article" date="2004" name="Nature">
        <title>Genome evolution in yeasts.</title>
        <authorList>
            <consortium name="Genolevures"/>
            <person name="Dujon B."/>
            <person name="Sherman D."/>
            <person name="Fischer G."/>
            <person name="Durrens P."/>
            <person name="Casaregola S."/>
            <person name="Lafontaine I."/>
            <person name="de Montigny J."/>
            <person name="Marck C."/>
            <person name="Neuveglise C."/>
            <person name="Talla E."/>
            <person name="Goffard N."/>
            <person name="Frangeul L."/>
            <person name="Aigle M."/>
            <person name="Anthouard V."/>
            <person name="Babour A."/>
            <person name="Barbe V."/>
            <person name="Barnay S."/>
            <person name="Blanchin S."/>
            <person name="Beckerich J.M."/>
            <person name="Beyne E."/>
            <person name="Bleykasten C."/>
            <person name="Boisrame A."/>
            <person name="Boyer J."/>
            <person name="Cattolico L."/>
            <person name="Confanioleri F."/>
            <person name="de Daruvar A."/>
            <person name="Despons L."/>
            <person name="Fabre E."/>
            <person name="Fairhead C."/>
            <person name="Ferry-Dumazet H."/>
            <person name="Groppi A."/>
            <person name="Hantraye F."/>
            <person name="Hennequin C."/>
            <person name="Jauniaux N."/>
            <person name="Joyet P."/>
            <person name="Kachouri R."/>
            <person name="Kerrest A."/>
            <person name="Koszul R."/>
            <person name="Lemaire M."/>
            <person name="Lesur I."/>
            <person name="Ma L."/>
            <person name="Muller H."/>
            <person name="Nicaud J.M."/>
            <person name="Nikolski M."/>
            <person name="Oztas S."/>
            <person name="Ozier-Kalogeropoulos O."/>
            <person name="Pellenz S."/>
            <person name="Potier S."/>
            <person name="Richard G.F."/>
            <person name="Straub M.L."/>
            <person name="Suleau A."/>
            <person name="Swennene D."/>
            <person name="Tekaia F."/>
            <person name="Wesolowski-Louvel M."/>
            <person name="Westhof E."/>
            <person name="Wirth B."/>
            <person name="Zeniou-Meyer M."/>
            <person name="Zivanovic I."/>
            <person name="Bolotin-Fukuhara M."/>
            <person name="Thierry A."/>
            <person name="Bouchier C."/>
            <person name="Caudron B."/>
            <person name="Scarpelli C."/>
            <person name="Gaillardin C."/>
            <person name="Weissenbach J."/>
            <person name="Wincker P."/>
            <person name="Souciet J.L."/>
        </authorList>
    </citation>
    <scope>NUCLEOTIDE SEQUENCE [LARGE SCALE GENOMIC DNA]</scope>
    <source>
        <strain evidence="2">ATCC 36239 / CBS 767 / BCRC 21394 / JCM 1990 / NBRC 0083 / IGC 2968</strain>
    </source>
</reference>
<sequence length="83" mass="9245">MHNSANLVDGICIISSVCGSSSTYVSYQGKKHFIVCRSPQSSPVICPTLHLRSSKVRSKRALLAFGRFLKSVDHCYNKLFIVR</sequence>